<reference evidence="7 8" key="1">
    <citation type="journal article" date="2018" name="Cell">
        <title>The Chara Genome: Secondary Complexity and Implications for Plant Terrestrialization.</title>
        <authorList>
            <person name="Nishiyama T."/>
            <person name="Sakayama H."/>
            <person name="Vries J.D."/>
            <person name="Buschmann H."/>
            <person name="Saint-Marcoux D."/>
            <person name="Ullrich K.K."/>
            <person name="Haas F.B."/>
            <person name="Vanderstraeten L."/>
            <person name="Becker D."/>
            <person name="Lang D."/>
            <person name="Vosolsobe S."/>
            <person name="Rombauts S."/>
            <person name="Wilhelmsson P.K.I."/>
            <person name="Janitza P."/>
            <person name="Kern R."/>
            <person name="Heyl A."/>
            <person name="Rumpler F."/>
            <person name="Villalobos L.I.A.C."/>
            <person name="Clay J.M."/>
            <person name="Skokan R."/>
            <person name="Toyoda A."/>
            <person name="Suzuki Y."/>
            <person name="Kagoshima H."/>
            <person name="Schijlen E."/>
            <person name="Tajeshwar N."/>
            <person name="Catarino B."/>
            <person name="Hetherington A.J."/>
            <person name="Saltykova A."/>
            <person name="Bonnot C."/>
            <person name="Breuninger H."/>
            <person name="Symeonidi A."/>
            <person name="Radhakrishnan G.V."/>
            <person name="Van Nieuwerburgh F."/>
            <person name="Deforce D."/>
            <person name="Chang C."/>
            <person name="Karol K.G."/>
            <person name="Hedrich R."/>
            <person name="Ulvskov P."/>
            <person name="Glockner G."/>
            <person name="Delwiche C.F."/>
            <person name="Petrasek J."/>
            <person name="Van de Peer Y."/>
            <person name="Friml J."/>
            <person name="Beilby M."/>
            <person name="Dolan L."/>
            <person name="Kohara Y."/>
            <person name="Sugano S."/>
            <person name="Fujiyama A."/>
            <person name="Delaux P.-M."/>
            <person name="Quint M."/>
            <person name="TheiBen G."/>
            <person name="Hagemann M."/>
            <person name="Harholt J."/>
            <person name="Dunand C."/>
            <person name="Zachgo S."/>
            <person name="Langdale J."/>
            <person name="Maumus F."/>
            <person name="Straeten D.V.D."/>
            <person name="Gould S.B."/>
            <person name="Rensing S.A."/>
        </authorList>
    </citation>
    <scope>NUCLEOTIDE SEQUENCE [LARGE SCALE GENOMIC DNA]</scope>
    <source>
        <strain evidence="7 8">S276</strain>
    </source>
</reference>
<dbReference type="GO" id="GO:0046961">
    <property type="term" value="F:proton-transporting ATPase activity, rotational mechanism"/>
    <property type="evidence" value="ECO:0007669"/>
    <property type="project" value="InterPro"/>
</dbReference>
<dbReference type="EMBL" id="BFEA01000106">
    <property type="protein sequence ID" value="GBG68832.1"/>
    <property type="molecule type" value="Genomic_DNA"/>
</dbReference>
<evidence type="ECO:0000256" key="1">
    <source>
        <dbReference type="ARBA" id="ARBA00008613"/>
    </source>
</evidence>
<dbReference type="Gene3D" id="1.25.10.10">
    <property type="entry name" value="Leucine-rich Repeat Variant"/>
    <property type="match status" value="1"/>
</dbReference>
<comment type="caution">
    <text evidence="7">The sequence shown here is derived from an EMBL/GenBank/DDBJ whole genome shotgun (WGS) entry which is preliminary data.</text>
</comment>
<dbReference type="InterPro" id="IPR011989">
    <property type="entry name" value="ARM-like"/>
</dbReference>
<dbReference type="Gene3D" id="1.25.40.150">
    <property type="entry name" value="V-type ATPase, subunit H, C-terminal domain"/>
    <property type="match status" value="1"/>
</dbReference>
<sequence>MALSSPSPASSLVQPPSSSLTPAQVLKRDIPWETYMTAKDGPAYIRTFVTMLLRMSKEETIEYILAVMDDLLNGEYILLLSNRNDFIVDKSSRILALILSSRPKDEEARASDGSGVSVATGVEDVLQRFVTWLCSQLRHSSHTSKAVAGAVNCLSVLLREVAVRAMFIRQEGLKYLSVLITPASSLQQMQLLYEAILCVWLLTFYEGAAQQFGSTQVIPGLIDVAKNSTKEKVTRVAILSLKNLLQKANFGNVMVDSGLPKVVQVLKMQAWADEDLKDALDSLEESLRVNIKVLSSFEQYRKEVLSGSLEWTPMHKDVSFWSENIKHFEEHDFEVRIAALHMCEETDVPA</sequence>
<dbReference type="PANTHER" id="PTHR10698">
    <property type="entry name" value="V-TYPE PROTON ATPASE SUBUNIT H"/>
    <property type="match status" value="1"/>
</dbReference>
<evidence type="ECO:0000256" key="4">
    <source>
        <dbReference type="ARBA" id="ARBA00023065"/>
    </source>
</evidence>
<keyword evidence="3" id="KW-0375">Hydrogen ion transport</keyword>
<evidence type="ECO:0000313" key="7">
    <source>
        <dbReference type="EMBL" id="GBG68832.1"/>
    </source>
</evidence>
<keyword evidence="4" id="KW-0406">Ion transport</keyword>
<dbReference type="InterPro" id="IPR004908">
    <property type="entry name" value="ATPase_V1-cplx_hsu"/>
</dbReference>
<dbReference type="SUPFAM" id="SSF48371">
    <property type="entry name" value="ARM repeat"/>
    <property type="match status" value="1"/>
</dbReference>
<comment type="similarity">
    <text evidence="1">Belongs to the V-ATPase H subunit family.</text>
</comment>
<dbReference type="OrthoDB" id="10263554at2759"/>
<evidence type="ECO:0000256" key="2">
    <source>
        <dbReference type="ARBA" id="ARBA00022448"/>
    </source>
</evidence>
<keyword evidence="8" id="KW-1185">Reference proteome</keyword>
<accession>A0A388KFI8</accession>
<evidence type="ECO:0000256" key="3">
    <source>
        <dbReference type="ARBA" id="ARBA00022781"/>
    </source>
</evidence>
<dbReference type="InterPro" id="IPR016024">
    <property type="entry name" value="ARM-type_fold"/>
</dbReference>
<gene>
    <name evidence="7" type="ORF">CBR_g3526</name>
</gene>
<dbReference type="Pfam" id="PF03224">
    <property type="entry name" value="V-ATPase_H_N"/>
    <property type="match status" value="1"/>
</dbReference>
<keyword evidence="2" id="KW-0813">Transport</keyword>
<dbReference type="Gramene" id="GBG68832">
    <property type="protein sequence ID" value="GBG68832"/>
    <property type="gene ID" value="CBR_g3526"/>
</dbReference>
<evidence type="ECO:0000313" key="8">
    <source>
        <dbReference type="Proteomes" id="UP000265515"/>
    </source>
</evidence>
<name>A0A388KFI8_CHABU</name>
<dbReference type="InterPro" id="IPR011987">
    <property type="entry name" value="ATPase_V1-cplx_hsu_C"/>
</dbReference>
<dbReference type="PANTHER" id="PTHR10698:SF0">
    <property type="entry name" value="V-TYPE PROTON ATPASE SUBUNIT H"/>
    <property type="match status" value="1"/>
</dbReference>
<dbReference type="GO" id="GO:0000221">
    <property type="term" value="C:vacuolar proton-transporting V-type ATPase, V1 domain"/>
    <property type="evidence" value="ECO:0007669"/>
    <property type="project" value="InterPro"/>
</dbReference>
<dbReference type="Pfam" id="PF11698">
    <property type="entry name" value="V-ATPase_H_C"/>
    <property type="match status" value="1"/>
</dbReference>
<dbReference type="Proteomes" id="UP000265515">
    <property type="component" value="Unassembled WGS sequence"/>
</dbReference>
<feature type="region of interest" description="Disordered" evidence="5">
    <location>
        <begin position="1"/>
        <end position="20"/>
    </location>
</feature>
<proteinExistence type="inferred from homology"/>
<protein>
    <recommendedName>
        <fullName evidence="6">ATPase V1 complex subunit H C-terminal domain-containing protein</fullName>
    </recommendedName>
</protein>
<evidence type="ECO:0000256" key="5">
    <source>
        <dbReference type="SAM" id="MobiDB-lite"/>
    </source>
</evidence>
<organism evidence="7 8">
    <name type="scientific">Chara braunii</name>
    <name type="common">Braun's stonewort</name>
    <dbReference type="NCBI Taxonomy" id="69332"/>
    <lineage>
        <taxon>Eukaryota</taxon>
        <taxon>Viridiplantae</taxon>
        <taxon>Streptophyta</taxon>
        <taxon>Charophyceae</taxon>
        <taxon>Charales</taxon>
        <taxon>Characeae</taxon>
        <taxon>Chara</taxon>
    </lineage>
</organism>
<dbReference type="STRING" id="69332.A0A388KFI8"/>
<evidence type="ECO:0000259" key="6">
    <source>
        <dbReference type="Pfam" id="PF11698"/>
    </source>
</evidence>
<dbReference type="AlphaFoldDB" id="A0A388KFI8"/>
<feature type="domain" description="ATPase V1 complex subunit H C-terminal" evidence="6">
    <location>
        <begin position="294"/>
        <end position="336"/>
    </location>
</feature>
<dbReference type="InterPro" id="IPR038497">
    <property type="entry name" value="ATPase_V1-cplx_hsu_C_sf"/>
</dbReference>
<dbReference type="OMA" id="FRWMTFQ"/>